<evidence type="ECO:0000313" key="3">
    <source>
        <dbReference type="Proteomes" id="UP000253689"/>
    </source>
</evidence>
<dbReference type="RefSeq" id="WP_245938415.1">
    <property type="nucleotide sequence ID" value="NZ_CP031088.1"/>
</dbReference>
<dbReference type="EMBL" id="CP031088">
    <property type="protein sequence ID" value="AXF97118.1"/>
    <property type="molecule type" value="Genomic_DNA"/>
</dbReference>
<dbReference type="Proteomes" id="UP000253689">
    <property type="component" value="Chromosome"/>
</dbReference>
<proteinExistence type="predicted"/>
<keyword evidence="1" id="KW-0472">Membrane</keyword>
<dbReference type="KEGG" id="sphh:SDAV_002185"/>
<evidence type="ECO:0000313" key="2">
    <source>
        <dbReference type="EMBL" id="AXF97118.1"/>
    </source>
</evidence>
<feature type="transmembrane region" description="Helical" evidence="1">
    <location>
        <begin position="20"/>
        <end position="38"/>
    </location>
</feature>
<name>A0A345DSC7_9MOLU</name>
<feature type="transmembrane region" description="Helical" evidence="1">
    <location>
        <begin position="93"/>
        <end position="112"/>
    </location>
</feature>
<dbReference type="AlphaFoldDB" id="A0A345DSC7"/>
<accession>A0A345DSC7</accession>
<sequence>MLINFLSNITFNRFINFINNIFSSIFLNFYFLIISILIRISFLKTKSIKNINNTFTKFAIISFIFTFISNLSILLVLNIFIQFSFGWIERTTINLLNFIFLLFAIFLSTIVINN</sequence>
<keyword evidence="1" id="KW-1133">Transmembrane helix</keyword>
<feature type="transmembrane region" description="Helical" evidence="1">
    <location>
        <begin position="58"/>
        <end position="81"/>
    </location>
</feature>
<protein>
    <submittedName>
        <fullName evidence="2">Uncharacterized protein</fullName>
    </submittedName>
</protein>
<gene>
    <name evidence="2" type="ORF">SDAV_002185</name>
</gene>
<evidence type="ECO:0000256" key="1">
    <source>
        <dbReference type="SAM" id="Phobius"/>
    </source>
</evidence>
<reference evidence="3" key="1">
    <citation type="submission" date="2018-07" db="EMBL/GenBank/DDBJ databases">
        <title>Complete Genome Sequence of Spiroplasma phoeniceum.</title>
        <authorList>
            <person name="Davis R.E."/>
            <person name="Shao J.Y."/>
            <person name="Zhao Y."/>
            <person name="Silver A."/>
            <person name="Stump z."/>
            <person name="Gasparich G."/>
        </authorList>
    </citation>
    <scope>NUCLEOTIDE SEQUENCE [LARGE SCALE GENOMIC DNA]</scope>
    <source>
        <strain evidence="3">P40</strain>
    </source>
</reference>
<organism evidence="2 3">
    <name type="scientific">Spiroplasma phoeniceum P40</name>
    <dbReference type="NCBI Taxonomy" id="1276259"/>
    <lineage>
        <taxon>Bacteria</taxon>
        <taxon>Bacillati</taxon>
        <taxon>Mycoplasmatota</taxon>
        <taxon>Mollicutes</taxon>
        <taxon>Entomoplasmatales</taxon>
        <taxon>Spiroplasmataceae</taxon>
        <taxon>Spiroplasma</taxon>
    </lineage>
</organism>
<keyword evidence="3" id="KW-1185">Reference proteome</keyword>
<keyword evidence="1" id="KW-0812">Transmembrane</keyword>